<reference evidence="2" key="1">
    <citation type="submission" date="2020-12" db="EMBL/GenBank/DDBJ databases">
        <title>Metabolic potential, ecology and presence of endohyphal bacteria is reflected in genomic diversity of Mucoromycotina.</title>
        <authorList>
            <person name="Muszewska A."/>
            <person name="Okrasinska A."/>
            <person name="Steczkiewicz K."/>
            <person name="Drgas O."/>
            <person name="Orlowska M."/>
            <person name="Perlinska-Lenart U."/>
            <person name="Aleksandrzak-Piekarczyk T."/>
            <person name="Szatraj K."/>
            <person name="Zielenkiewicz U."/>
            <person name="Pilsyk S."/>
            <person name="Malc E."/>
            <person name="Mieczkowski P."/>
            <person name="Kruszewska J.S."/>
            <person name="Biernat P."/>
            <person name="Pawlowska J."/>
        </authorList>
    </citation>
    <scope>NUCLEOTIDE SEQUENCE</scope>
    <source>
        <strain evidence="2">WA0000067209</strain>
    </source>
</reference>
<dbReference type="EMBL" id="JAEPQZ010000002">
    <property type="protein sequence ID" value="KAG2184614.1"/>
    <property type="molecule type" value="Genomic_DNA"/>
</dbReference>
<dbReference type="OrthoDB" id="2377025at2759"/>
<keyword evidence="3" id="KW-1185">Reference proteome</keyword>
<proteinExistence type="predicted"/>
<organism evidence="2 3">
    <name type="scientific">Mortierella isabellina</name>
    <name type="common">Filamentous fungus</name>
    <name type="synonym">Umbelopsis isabellina</name>
    <dbReference type="NCBI Taxonomy" id="91625"/>
    <lineage>
        <taxon>Eukaryota</taxon>
        <taxon>Fungi</taxon>
        <taxon>Fungi incertae sedis</taxon>
        <taxon>Mucoromycota</taxon>
        <taxon>Mucoromycotina</taxon>
        <taxon>Umbelopsidomycetes</taxon>
        <taxon>Umbelopsidales</taxon>
        <taxon>Umbelopsidaceae</taxon>
        <taxon>Umbelopsis</taxon>
    </lineage>
</organism>
<sequence>MPTADHFSAHPETFDSIYRHDNHKKYSPMKDINMNFPHNNTYTTSFDVAEAARTKLAEHYEFSRTDNSIRRLVLLSNMLKSVSQQPSDRGTATPMTALATDPEKQKMAQSWFDSCIDDLIQEDDSDQPTAPILYKPISSAVNPEWLPTFEPIELDDDLDEDDESLIDETDIPQLCSSASSDDSFWSNDDLYDNF</sequence>
<evidence type="ECO:0000313" key="2">
    <source>
        <dbReference type="EMBL" id="KAG2184614.1"/>
    </source>
</evidence>
<accession>A0A8H7UMU7</accession>
<gene>
    <name evidence="2" type="ORF">INT43_000523</name>
</gene>
<feature type="compositionally biased region" description="Low complexity" evidence="1">
    <location>
        <begin position="176"/>
        <end position="188"/>
    </location>
</feature>
<feature type="compositionally biased region" description="Acidic residues" evidence="1">
    <location>
        <begin position="158"/>
        <end position="170"/>
    </location>
</feature>
<protein>
    <submittedName>
        <fullName evidence="2">Uncharacterized protein</fullName>
    </submittedName>
</protein>
<comment type="caution">
    <text evidence="2">The sequence shown here is derived from an EMBL/GenBank/DDBJ whole genome shotgun (WGS) entry which is preliminary data.</text>
</comment>
<dbReference type="Proteomes" id="UP000654370">
    <property type="component" value="Unassembled WGS sequence"/>
</dbReference>
<feature type="region of interest" description="Disordered" evidence="1">
    <location>
        <begin position="158"/>
        <end position="194"/>
    </location>
</feature>
<evidence type="ECO:0000256" key="1">
    <source>
        <dbReference type="SAM" id="MobiDB-lite"/>
    </source>
</evidence>
<evidence type="ECO:0000313" key="3">
    <source>
        <dbReference type="Proteomes" id="UP000654370"/>
    </source>
</evidence>
<dbReference type="AlphaFoldDB" id="A0A8H7UMU7"/>
<name>A0A8H7UMU7_MORIS</name>